<dbReference type="AlphaFoldDB" id="A0A5J4PXT0"/>
<name>A0A5J4PXT0_9EUKA</name>
<protein>
    <submittedName>
        <fullName evidence="1">Uncharacterized protein</fullName>
    </submittedName>
</protein>
<proteinExistence type="predicted"/>
<accession>A0A5J4PXT0</accession>
<sequence length="156" mass="17990">LLRDDTPLVPGTEFDINFSEPAHGKCAIDQIFGQYQRDIQDNMPKEGIKSIVSLQEILQQNSMINQLQSESHLSSHEVLIYDIDTFDDYYDTVVIPSFKKFLHFHKDDNCIVAQHLTNDPSAYEQKTEIEIIEKECNSTPKRSTVPIDKEDAFQKK</sequence>
<feature type="non-terminal residue" evidence="1">
    <location>
        <position position="1"/>
    </location>
</feature>
<dbReference type="Proteomes" id="UP000324800">
    <property type="component" value="Unassembled WGS sequence"/>
</dbReference>
<dbReference type="EMBL" id="SNRW01048220">
    <property type="protein sequence ID" value="KAA6313631.1"/>
    <property type="molecule type" value="Genomic_DNA"/>
</dbReference>
<evidence type="ECO:0000313" key="1">
    <source>
        <dbReference type="EMBL" id="KAA6313631.1"/>
    </source>
</evidence>
<reference evidence="1 2" key="1">
    <citation type="submission" date="2019-03" db="EMBL/GenBank/DDBJ databases">
        <title>Single cell metagenomics reveals metabolic interactions within the superorganism composed of flagellate Streblomastix strix and complex community of Bacteroidetes bacteria on its surface.</title>
        <authorList>
            <person name="Treitli S.C."/>
            <person name="Kolisko M."/>
            <person name="Husnik F."/>
            <person name="Keeling P."/>
            <person name="Hampl V."/>
        </authorList>
    </citation>
    <scope>NUCLEOTIDE SEQUENCE [LARGE SCALE GENOMIC DNA]</scope>
    <source>
        <strain evidence="1">ST1C</strain>
    </source>
</reference>
<comment type="caution">
    <text evidence="1">The sequence shown here is derived from an EMBL/GenBank/DDBJ whole genome shotgun (WGS) entry which is preliminary data.</text>
</comment>
<organism evidence="1 2">
    <name type="scientific">Streblomastix strix</name>
    <dbReference type="NCBI Taxonomy" id="222440"/>
    <lineage>
        <taxon>Eukaryota</taxon>
        <taxon>Metamonada</taxon>
        <taxon>Preaxostyla</taxon>
        <taxon>Oxymonadida</taxon>
        <taxon>Streblomastigidae</taxon>
        <taxon>Streblomastix</taxon>
    </lineage>
</organism>
<gene>
    <name evidence="1" type="ORF">EZS28_055723</name>
</gene>
<evidence type="ECO:0000313" key="2">
    <source>
        <dbReference type="Proteomes" id="UP000324800"/>
    </source>
</evidence>